<accession>A0A9P8SET7</accession>
<dbReference type="CDD" id="cd05259">
    <property type="entry name" value="PCBER_SDR_a"/>
    <property type="match status" value="1"/>
</dbReference>
<dbReference type="OrthoDB" id="9974981at2759"/>
<evidence type="ECO:0000313" key="7">
    <source>
        <dbReference type="Proteomes" id="UP000824596"/>
    </source>
</evidence>
<keyword evidence="4" id="KW-0812">Transmembrane</keyword>
<dbReference type="InterPro" id="IPR045312">
    <property type="entry name" value="PCBER-like"/>
</dbReference>
<keyword evidence="4" id="KW-1133">Transmembrane helix</keyword>
<dbReference type="Gene3D" id="3.40.50.720">
    <property type="entry name" value="NAD(P)-binding Rossmann-like Domain"/>
    <property type="match status" value="1"/>
</dbReference>
<organism evidence="6 7">
    <name type="scientific">Hirsutella rhossiliensis</name>
    <dbReference type="NCBI Taxonomy" id="111463"/>
    <lineage>
        <taxon>Eukaryota</taxon>
        <taxon>Fungi</taxon>
        <taxon>Dikarya</taxon>
        <taxon>Ascomycota</taxon>
        <taxon>Pezizomycotina</taxon>
        <taxon>Sordariomycetes</taxon>
        <taxon>Hypocreomycetidae</taxon>
        <taxon>Hypocreales</taxon>
        <taxon>Ophiocordycipitaceae</taxon>
        <taxon>Hirsutella</taxon>
    </lineage>
</organism>
<keyword evidence="7" id="KW-1185">Reference proteome</keyword>
<keyword evidence="3" id="KW-0560">Oxidoreductase</keyword>
<feature type="transmembrane region" description="Helical" evidence="4">
    <location>
        <begin position="6"/>
        <end position="27"/>
    </location>
</feature>
<dbReference type="GeneID" id="68359531"/>
<dbReference type="PANTHER" id="PTHR47706:SF1">
    <property type="entry name" value="CIPA-LIKE, PUTATIVE (AFU_ORTHOLOGUE AFUA_1G12460)-RELATED"/>
    <property type="match status" value="1"/>
</dbReference>
<dbReference type="Proteomes" id="UP000824596">
    <property type="component" value="Unassembled WGS sequence"/>
</dbReference>
<evidence type="ECO:0000259" key="5">
    <source>
        <dbReference type="Pfam" id="PF13460"/>
    </source>
</evidence>
<dbReference type="InterPro" id="IPR051609">
    <property type="entry name" value="NmrA/Isoflavone_reductase-like"/>
</dbReference>
<feature type="domain" description="NAD(P)-binding" evidence="5">
    <location>
        <begin position="12"/>
        <end position="195"/>
    </location>
</feature>
<dbReference type="GO" id="GO:0016491">
    <property type="term" value="F:oxidoreductase activity"/>
    <property type="evidence" value="ECO:0007669"/>
    <property type="project" value="UniProtKB-KW"/>
</dbReference>
<proteinExistence type="inferred from homology"/>
<dbReference type="AlphaFoldDB" id="A0A9P8SET7"/>
<keyword evidence="4" id="KW-0472">Membrane</keyword>
<dbReference type="EMBL" id="JAIZPD010000015">
    <property type="protein sequence ID" value="KAH0958715.1"/>
    <property type="molecule type" value="Genomic_DNA"/>
</dbReference>
<keyword evidence="2" id="KW-0521">NADP</keyword>
<evidence type="ECO:0000313" key="6">
    <source>
        <dbReference type="EMBL" id="KAH0958715.1"/>
    </source>
</evidence>
<dbReference type="RefSeq" id="XP_044716228.1">
    <property type="nucleotide sequence ID" value="XM_044868873.1"/>
</dbReference>
<gene>
    <name evidence="6" type="ORF">HRG_10402</name>
</gene>
<protein>
    <submittedName>
        <fullName evidence="6">NAD(P)H-binding domain-containing protein</fullName>
    </submittedName>
</protein>
<dbReference type="InterPro" id="IPR016040">
    <property type="entry name" value="NAD(P)-bd_dom"/>
</dbReference>
<evidence type="ECO:0000256" key="4">
    <source>
        <dbReference type="SAM" id="Phobius"/>
    </source>
</evidence>
<reference evidence="6" key="1">
    <citation type="submission" date="2021-09" db="EMBL/GenBank/DDBJ databases">
        <title>A high-quality genome of the endoparasitic fungus Hirsutella rhossiliensis with a comparison of Hirsutella genomes reveals transposable elements contributing to genome size variation.</title>
        <authorList>
            <person name="Lin R."/>
            <person name="Jiao Y."/>
            <person name="Sun X."/>
            <person name="Ling J."/>
            <person name="Xie B."/>
            <person name="Cheng X."/>
        </authorList>
    </citation>
    <scope>NUCLEOTIDE SEQUENCE</scope>
    <source>
        <strain evidence="6">HR02</strain>
    </source>
</reference>
<comment type="caution">
    <text evidence="6">The sequence shown here is derived from an EMBL/GenBank/DDBJ whole genome shotgun (WGS) entry which is preliminary data.</text>
</comment>
<evidence type="ECO:0000256" key="2">
    <source>
        <dbReference type="ARBA" id="ARBA00022857"/>
    </source>
</evidence>
<sequence>MSAPIQTVAVAGAAGSLGSVLVARLVASGRFKVRVLRRQGSGSTFAPGTDVVDVDFGSVDSLSAALAGQDAVVAALGAPGLGLQPTLVDAAVAAGVRRFLPSEFGSDLANPLTRKLPVFADKARTSDYLEAKASTTLLTYTLVSNGPFLDWGLRHNFILDSSSYKPAIWDGGDAVFSTTTLASVADAVVGVLSHPDETRNRTVYVEDLKLTQNRLLALAKEAAPDKPWEAQPASLDAATQRADQRLAQGLYDMETFAPYLFRAILDPAYGGAYHQTDNELLGVKGKTEQDVVHLLKQILSER</sequence>
<dbReference type="InterPro" id="IPR036291">
    <property type="entry name" value="NAD(P)-bd_dom_sf"/>
</dbReference>
<evidence type="ECO:0000256" key="3">
    <source>
        <dbReference type="ARBA" id="ARBA00023002"/>
    </source>
</evidence>
<comment type="similarity">
    <text evidence="1">Belongs to the NmrA-type oxidoreductase family. Isoflavone reductase subfamily.</text>
</comment>
<name>A0A9P8SET7_9HYPO</name>
<dbReference type="Pfam" id="PF13460">
    <property type="entry name" value="NAD_binding_10"/>
    <property type="match status" value="1"/>
</dbReference>
<evidence type="ECO:0000256" key="1">
    <source>
        <dbReference type="ARBA" id="ARBA00005725"/>
    </source>
</evidence>
<dbReference type="PANTHER" id="PTHR47706">
    <property type="entry name" value="NMRA-LIKE FAMILY PROTEIN"/>
    <property type="match status" value="1"/>
</dbReference>
<dbReference type="SUPFAM" id="SSF51735">
    <property type="entry name" value="NAD(P)-binding Rossmann-fold domains"/>
    <property type="match status" value="1"/>
</dbReference>